<sequence>MSKLNRDILYLIFEELQDDKKTLYSSLSIDKTCCEIIVPILWRNPWKYLTKENIFILFKIVISHLTDESKNNLKAHGIDFSTISYQKLLFNYISFCKHLDLNAIDSVIRIVKRHYSNSTFEILKNEIYNLFINENTKFTHLYLPKRFDYQIHLIPGAEQCISEIVFLSCYTKINDDVLTGLAEICQSIEKLHLFSERKCSKYGIIKLIDSFKKLTYVRLITDLTRKNYHSNIDEFHITLGNSLMKHAHTIQHFEIELPVSNFSLVEEQWLDKIVYKFLEDISLPSLQILKSDIANVTALRNLIVNANGSLTEISFYNLTHRANDIKIIIETIYQSCPNLKYLKLKLINENLLELEQLLINCQYLNGLHFIINNDRIYWYILFKMLTISSPTSLFKFKFFMFSQKLIQLESFKSFFMNWRGRQPMLLQLDSYEYTDLIEEYKSEGIIKKFDYLDFLHRNFEDFEW</sequence>
<gene>
    <name evidence="1" type="ORF">RclHR1_23550001</name>
</gene>
<accession>A0A2Z6R9G2</accession>
<protein>
    <recommendedName>
        <fullName evidence="3">F-box domain-containing protein</fullName>
    </recommendedName>
</protein>
<organism evidence="1 2">
    <name type="scientific">Rhizophagus clarus</name>
    <dbReference type="NCBI Taxonomy" id="94130"/>
    <lineage>
        <taxon>Eukaryota</taxon>
        <taxon>Fungi</taxon>
        <taxon>Fungi incertae sedis</taxon>
        <taxon>Mucoromycota</taxon>
        <taxon>Glomeromycotina</taxon>
        <taxon>Glomeromycetes</taxon>
        <taxon>Glomerales</taxon>
        <taxon>Glomeraceae</taxon>
        <taxon>Rhizophagus</taxon>
    </lineage>
</organism>
<name>A0A2Z6R9G2_9GLOM</name>
<evidence type="ECO:0000313" key="1">
    <source>
        <dbReference type="EMBL" id="GBB94434.1"/>
    </source>
</evidence>
<evidence type="ECO:0008006" key="3">
    <source>
        <dbReference type="Google" id="ProtNLM"/>
    </source>
</evidence>
<proteinExistence type="predicted"/>
<dbReference type="AlphaFoldDB" id="A0A2Z6R9G2"/>
<keyword evidence="2" id="KW-1185">Reference proteome</keyword>
<reference evidence="1 2" key="1">
    <citation type="submission" date="2017-11" db="EMBL/GenBank/DDBJ databases">
        <title>The genome of Rhizophagus clarus HR1 reveals common genetic basis of auxotrophy among arbuscular mycorrhizal fungi.</title>
        <authorList>
            <person name="Kobayashi Y."/>
        </authorList>
    </citation>
    <scope>NUCLEOTIDE SEQUENCE [LARGE SCALE GENOMIC DNA]</scope>
    <source>
        <strain evidence="1 2">HR1</strain>
    </source>
</reference>
<dbReference type="EMBL" id="BEXD01001508">
    <property type="protein sequence ID" value="GBB94434.1"/>
    <property type="molecule type" value="Genomic_DNA"/>
</dbReference>
<dbReference type="Proteomes" id="UP000247702">
    <property type="component" value="Unassembled WGS sequence"/>
</dbReference>
<dbReference type="STRING" id="94130.A0A2Z6R9G2"/>
<comment type="caution">
    <text evidence="1">The sequence shown here is derived from an EMBL/GenBank/DDBJ whole genome shotgun (WGS) entry which is preliminary data.</text>
</comment>
<evidence type="ECO:0000313" key="2">
    <source>
        <dbReference type="Proteomes" id="UP000247702"/>
    </source>
</evidence>